<dbReference type="GO" id="GO:0006574">
    <property type="term" value="P:L-valine catabolic process"/>
    <property type="evidence" value="ECO:0007669"/>
    <property type="project" value="TreeGrafter"/>
</dbReference>
<dbReference type="GO" id="GO:0008442">
    <property type="term" value="F:3-hydroxyisobutyrate dehydrogenase activity"/>
    <property type="evidence" value="ECO:0007669"/>
    <property type="project" value="UniProtKB-EC"/>
</dbReference>
<dbReference type="InterPro" id="IPR015815">
    <property type="entry name" value="HIBADH-related"/>
</dbReference>
<keyword evidence="12" id="KW-1185">Reference proteome</keyword>
<evidence type="ECO:0000259" key="9">
    <source>
        <dbReference type="Pfam" id="PF03446"/>
    </source>
</evidence>
<keyword evidence="4" id="KW-0101">Branched-chain amino acid catabolism</keyword>
<comment type="similarity">
    <text evidence="2">Belongs to the HIBADH-related family. 3-hydroxyisobutyrate dehydrogenase subfamily.</text>
</comment>
<feature type="active site" evidence="8">
    <location>
        <position position="172"/>
    </location>
</feature>
<evidence type="ECO:0000256" key="6">
    <source>
        <dbReference type="ARBA" id="ARBA00023027"/>
    </source>
</evidence>
<dbReference type="PIRSF" id="PIRSF000103">
    <property type="entry name" value="HIBADH"/>
    <property type="match status" value="1"/>
</dbReference>
<keyword evidence="6" id="KW-0520">NAD</keyword>
<dbReference type="InterPro" id="IPR013328">
    <property type="entry name" value="6PGD_dom2"/>
</dbReference>
<keyword evidence="5" id="KW-0560">Oxidoreductase</keyword>
<feature type="domain" description="3-hydroxyisobutyrate dehydrogenase-like NAD-binding" evidence="10">
    <location>
        <begin position="166"/>
        <end position="293"/>
    </location>
</feature>
<gene>
    <name evidence="11" type="ORF">M427DRAFT_131654</name>
</gene>
<dbReference type="EMBL" id="KQ965736">
    <property type="protein sequence ID" value="KXS20313.1"/>
    <property type="molecule type" value="Genomic_DNA"/>
</dbReference>
<dbReference type="OMA" id="IIFMLPD"/>
<evidence type="ECO:0000256" key="3">
    <source>
        <dbReference type="ARBA" id="ARBA00012991"/>
    </source>
</evidence>
<dbReference type="GO" id="GO:0051287">
    <property type="term" value="F:NAD binding"/>
    <property type="evidence" value="ECO:0007669"/>
    <property type="project" value="InterPro"/>
</dbReference>
<dbReference type="STRING" id="1344416.A0A139AUR1"/>
<dbReference type="FunFam" id="1.10.1040.10:FF:000006">
    <property type="entry name" value="3-hydroxyisobutyrate dehydrogenase"/>
    <property type="match status" value="1"/>
</dbReference>
<dbReference type="EC" id="1.1.1.31" evidence="3"/>
<dbReference type="PANTHER" id="PTHR22981">
    <property type="entry name" value="3-HYDROXYISOBUTYRATE DEHYDROGENASE-RELATED"/>
    <property type="match status" value="1"/>
</dbReference>
<evidence type="ECO:0000259" key="10">
    <source>
        <dbReference type="Pfam" id="PF14833"/>
    </source>
</evidence>
<dbReference type="Pfam" id="PF03446">
    <property type="entry name" value="NAD_binding_2"/>
    <property type="match status" value="1"/>
</dbReference>
<evidence type="ECO:0000256" key="5">
    <source>
        <dbReference type="ARBA" id="ARBA00023002"/>
    </source>
</evidence>
<dbReference type="GO" id="GO:0005739">
    <property type="term" value="C:mitochondrion"/>
    <property type="evidence" value="ECO:0007669"/>
    <property type="project" value="TreeGrafter"/>
</dbReference>
<dbReference type="InterPro" id="IPR008927">
    <property type="entry name" value="6-PGluconate_DH-like_C_sf"/>
</dbReference>
<dbReference type="Proteomes" id="UP000070544">
    <property type="component" value="Unassembled WGS sequence"/>
</dbReference>
<organism evidence="11 12">
    <name type="scientific">Gonapodya prolifera (strain JEL478)</name>
    <name type="common">Monoblepharis prolifera</name>
    <dbReference type="NCBI Taxonomy" id="1344416"/>
    <lineage>
        <taxon>Eukaryota</taxon>
        <taxon>Fungi</taxon>
        <taxon>Fungi incertae sedis</taxon>
        <taxon>Chytridiomycota</taxon>
        <taxon>Chytridiomycota incertae sedis</taxon>
        <taxon>Monoblepharidomycetes</taxon>
        <taxon>Monoblepharidales</taxon>
        <taxon>Gonapodyaceae</taxon>
        <taxon>Gonapodya</taxon>
    </lineage>
</organism>
<evidence type="ECO:0000256" key="7">
    <source>
        <dbReference type="ARBA" id="ARBA00049197"/>
    </source>
</evidence>
<evidence type="ECO:0000313" key="12">
    <source>
        <dbReference type="Proteomes" id="UP000070544"/>
    </source>
</evidence>
<evidence type="ECO:0000256" key="4">
    <source>
        <dbReference type="ARBA" id="ARBA00022456"/>
    </source>
</evidence>
<feature type="domain" description="6-phosphogluconate dehydrogenase NADP-binding" evidence="9">
    <location>
        <begin position="1"/>
        <end position="162"/>
    </location>
</feature>
<comment type="catalytic activity">
    <reaction evidence="7">
        <text>3-hydroxy-2-methylpropanoate + NAD(+) = 2-methyl-3-oxopropanoate + NADH + H(+)</text>
        <dbReference type="Rhea" id="RHEA:17681"/>
        <dbReference type="ChEBI" id="CHEBI:11805"/>
        <dbReference type="ChEBI" id="CHEBI:15378"/>
        <dbReference type="ChEBI" id="CHEBI:57540"/>
        <dbReference type="ChEBI" id="CHEBI:57700"/>
        <dbReference type="ChEBI" id="CHEBI:57945"/>
        <dbReference type="EC" id="1.1.1.31"/>
    </reaction>
</comment>
<evidence type="ECO:0000256" key="1">
    <source>
        <dbReference type="ARBA" id="ARBA00005109"/>
    </source>
</evidence>
<dbReference type="InterPro" id="IPR036291">
    <property type="entry name" value="NAD(P)-bd_dom_sf"/>
</dbReference>
<protein>
    <recommendedName>
        <fullName evidence="3">3-hydroxyisobutyrate dehydrogenase</fullName>
        <ecNumber evidence="3">1.1.1.31</ecNumber>
    </recommendedName>
</protein>
<evidence type="ECO:0000256" key="2">
    <source>
        <dbReference type="ARBA" id="ARBA00006013"/>
    </source>
</evidence>
<evidence type="ECO:0000313" key="11">
    <source>
        <dbReference type="EMBL" id="KXS20313.1"/>
    </source>
</evidence>
<dbReference type="SUPFAM" id="SSF48179">
    <property type="entry name" value="6-phosphogluconate dehydrogenase C-terminal domain-like"/>
    <property type="match status" value="1"/>
</dbReference>
<dbReference type="InterPro" id="IPR029154">
    <property type="entry name" value="HIBADH-like_NADP-bd"/>
</dbReference>
<dbReference type="Gene3D" id="1.10.1040.10">
    <property type="entry name" value="N-(1-d-carboxylethyl)-l-norvaline Dehydrogenase, domain 2"/>
    <property type="match status" value="1"/>
</dbReference>
<dbReference type="Gene3D" id="3.40.50.720">
    <property type="entry name" value="NAD(P)-binding Rossmann-like Domain"/>
    <property type="match status" value="1"/>
</dbReference>
<dbReference type="SUPFAM" id="SSF51735">
    <property type="entry name" value="NAD(P)-binding Rossmann-fold domains"/>
    <property type="match status" value="1"/>
</dbReference>
<reference evidence="11 12" key="1">
    <citation type="journal article" date="2015" name="Genome Biol. Evol.">
        <title>Phylogenomic analyses indicate that early fungi evolved digesting cell walls of algal ancestors of land plants.</title>
        <authorList>
            <person name="Chang Y."/>
            <person name="Wang S."/>
            <person name="Sekimoto S."/>
            <person name="Aerts A.L."/>
            <person name="Choi C."/>
            <person name="Clum A."/>
            <person name="LaButti K.M."/>
            <person name="Lindquist E.A."/>
            <person name="Yee Ngan C."/>
            <person name="Ohm R.A."/>
            <person name="Salamov A.A."/>
            <person name="Grigoriev I.V."/>
            <person name="Spatafora J.W."/>
            <person name="Berbee M.L."/>
        </authorList>
    </citation>
    <scope>NUCLEOTIDE SEQUENCE [LARGE SCALE GENOMIC DNA]</scope>
    <source>
        <strain evidence="11 12">JEL478</strain>
    </source>
</reference>
<dbReference type="AlphaFoldDB" id="A0A139AUR1"/>
<sequence>MGNPMATNLRRSLSATQSLHVHDVSRSNLVAFLQLNPTAIEQPSIADICAACDLIFVIVPGPRESYAVFGELLDHVRPGTILVDCSTVGPTVVRDNDAKRKEMLEKEPERLDGVALADAPVSGGPWGARDGSLTIMVGADSEQVYNVIEPYLNAMSNVVYNCGGIGNGQAAKICNNYCSFNNMCALAESIVLGERLGLDPATLSRIVNASSGSSYGSNMRNPVPGAVEKSPANDGYKPGFSIAMSHKDLGLAVEAGQHVDSPVRLGEKTYEYFSKAMEGEDWKGKDYSYIYELIKKQLVL</sequence>
<proteinExistence type="inferred from homology"/>
<name>A0A139AUR1_GONPJ</name>
<dbReference type="OrthoDB" id="435038at2759"/>
<dbReference type="PANTHER" id="PTHR22981:SF7">
    <property type="entry name" value="3-HYDROXYISOBUTYRATE DEHYDROGENASE, MITOCHONDRIAL"/>
    <property type="match status" value="1"/>
</dbReference>
<accession>A0A139AUR1</accession>
<evidence type="ECO:0000256" key="8">
    <source>
        <dbReference type="PIRSR" id="PIRSR000103-1"/>
    </source>
</evidence>
<comment type="pathway">
    <text evidence="1">Amino-acid degradation; L-valine degradation.</text>
</comment>
<dbReference type="GO" id="GO:0050661">
    <property type="term" value="F:NADP binding"/>
    <property type="evidence" value="ECO:0007669"/>
    <property type="project" value="InterPro"/>
</dbReference>
<dbReference type="Pfam" id="PF14833">
    <property type="entry name" value="NAD_binding_11"/>
    <property type="match status" value="1"/>
</dbReference>
<dbReference type="InterPro" id="IPR006115">
    <property type="entry name" value="6PGDH_NADP-bd"/>
</dbReference>